<protein>
    <recommendedName>
        <fullName evidence="3">RAP domain-containing protein</fullName>
    </recommendedName>
</protein>
<dbReference type="OrthoDB" id="10677450at2759"/>
<keyword evidence="5" id="KW-1185">Reference proteome</keyword>
<dbReference type="Pfam" id="PF08373">
    <property type="entry name" value="RAP"/>
    <property type="match status" value="1"/>
</dbReference>
<feature type="domain" description="RAP" evidence="3">
    <location>
        <begin position="1031"/>
        <end position="1078"/>
    </location>
</feature>
<evidence type="ECO:0000259" key="3">
    <source>
        <dbReference type="Pfam" id="PF08373"/>
    </source>
</evidence>
<feature type="region of interest" description="Disordered" evidence="2">
    <location>
        <begin position="1082"/>
        <end position="1133"/>
    </location>
</feature>
<reference evidence="5" key="1">
    <citation type="journal article" date="2015" name="PLoS Genet.">
        <title>Genome Sequence and Transcriptome Analyses of Chrysochromulina tobin: Metabolic Tools for Enhanced Algal Fitness in the Prominent Order Prymnesiales (Haptophyceae).</title>
        <authorList>
            <person name="Hovde B.T."/>
            <person name="Deodato C.R."/>
            <person name="Hunsperger H.M."/>
            <person name="Ryken S.A."/>
            <person name="Yost W."/>
            <person name="Jha R.K."/>
            <person name="Patterson J."/>
            <person name="Monnat R.J. Jr."/>
            <person name="Barlow S.B."/>
            <person name="Starkenburg S.R."/>
            <person name="Cattolico R.A."/>
        </authorList>
    </citation>
    <scope>NUCLEOTIDE SEQUENCE</scope>
    <source>
        <strain evidence="5">CCMP291</strain>
    </source>
</reference>
<feature type="compositionally biased region" description="Low complexity" evidence="2">
    <location>
        <begin position="1099"/>
        <end position="1122"/>
    </location>
</feature>
<dbReference type="InterPro" id="IPR016024">
    <property type="entry name" value="ARM-type_fold"/>
</dbReference>
<keyword evidence="1" id="KW-0175">Coiled coil</keyword>
<dbReference type="AlphaFoldDB" id="A0A0M0LPB4"/>
<comment type="caution">
    <text evidence="4">The sequence shown here is derived from an EMBL/GenBank/DDBJ whole genome shotgun (WGS) entry which is preliminary data.</text>
</comment>
<dbReference type="SUPFAM" id="SSF48371">
    <property type="entry name" value="ARM repeat"/>
    <property type="match status" value="1"/>
</dbReference>
<gene>
    <name evidence="4" type="ORF">Ctob_011950</name>
</gene>
<sequence length="1133" mass="122679">MATADHLYDVFLTQTSAHEISRLLEAHYERLPVGVLSIGLHTLARTALVLPASERKALAELPWFGKMMMRLGGMLSGATVTDVKGLTSILWALSCLEQAESPLLQGLVKRLLLLAQHGRVTSAQLLLATQALAKLKQLGGPIGQAVTSIVLPRLADLNAAHLGTLSRALVEGLGVQAEPLLRAVSTARLEEFTIEGSRTRAQLEGRADEPGYCETMLAHGSASLLIAFAMAQVAPPAASVEPLTQALSGMEARALGLQRAAELTWALQTLTSAEAKSVLVEQLLDGCEQAMRLQVEQIPPNELPSRLAELEKLGRPMQPALVLARERAAHLAESLSLDIERATNEAALLQLLTERPVSGFQLCTGLSKLARQVQLCPDPESWAASIVSRPEFAKILAKLHDFLPALDSGYLREALCALAELSVLDTRILTAFFEEIASRLHALTASDTAHCLWAFCTLGLAQAPAYPRMMRSLDKQLPSLHAKLVAQLIRAIVPLGRAAACARLLPRLVQALAAHEHAPLSFAELLATARLLCRRMPLAEPLLLQLRAHIVRELASEGEGSLAGSLSPEQISLALWLFVRHLPSLQQLSPHSPLLMMLPSLIEQLLLLVGDLDSISSEQLCDTMNVLARLKRPNTALLPRMLSQIEARLTRNQLRLAQVVVETAWALFELNGSLQGDLTERLLSEIDRRSRSEPTESLCDALRLLGSLPMRRPWPLLAPLGEQLCHVSTSGGVLVPQMLTEVIDGLARLRYDEPKLLDALESQLVRTLEQPEVLHEAQACTIIEALGALHYHGRSSTILTLLIERLHSVQQLLPHSAVALVHGLALLHVEPPAPLGIADIMRLMSASGLAIDPAEAGTLLWSLVQLGCAELAREAIRTLPVDIAETAQHADLHSLTLCLWSLLTLRCYEHRLTIAVLQAISQAASGVALPAQLCRIAECMLMLQLEAPPELGLVLPPLLCQKAQLAWQQVQLQVQSERAPQPLLEVSATLEALGLPHRVKVFNTYVIDALVPHDVTGGPTFAILLHAAKDYTSTGQLLGALQLKARLLQALGCVVIHIRHEEWNDQRTDEMRQRALRERLQPHMPGGLKAGQDNGSVAGAGAATSGAAQAALADPRAAMAAADPRSTDPRTMQ</sequence>
<dbReference type="InterPro" id="IPR013584">
    <property type="entry name" value="RAP"/>
</dbReference>
<evidence type="ECO:0000313" key="5">
    <source>
        <dbReference type="Proteomes" id="UP000037460"/>
    </source>
</evidence>
<dbReference type="Proteomes" id="UP000037460">
    <property type="component" value="Unassembled WGS sequence"/>
</dbReference>
<name>A0A0M0LPB4_9EUKA</name>
<evidence type="ECO:0000256" key="1">
    <source>
        <dbReference type="SAM" id="Coils"/>
    </source>
</evidence>
<accession>A0A0M0LPB4</accession>
<dbReference type="EMBL" id="JWZX01000523">
    <property type="protein sequence ID" value="KOO52737.1"/>
    <property type="molecule type" value="Genomic_DNA"/>
</dbReference>
<evidence type="ECO:0000313" key="4">
    <source>
        <dbReference type="EMBL" id="KOO52737.1"/>
    </source>
</evidence>
<feature type="coiled-coil region" evidence="1">
    <location>
        <begin position="325"/>
        <end position="352"/>
    </location>
</feature>
<proteinExistence type="predicted"/>
<evidence type="ECO:0000256" key="2">
    <source>
        <dbReference type="SAM" id="MobiDB-lite"/>
    </source>
</evidence>
<organism evidence="4 5">
    <name type="scientific">Chrysochromulina tobinii</name>
    <dbReference type="NCBI Taxonomy" id="1460289"/>
    <lineage>
        <taxon>Eukaryota</taxon>
        <taxon>Haptista</taxon>
        <taxon>Haptophyta</taxon>
        <taxon>Prymnesiophyceae</taxon>
        <taxon>Prymnesiales</taxon>
        <taxon>Chrysochromulinaceae</taxon>
        <taxon>Chrysochromulina</taxon>
    </lineage>
</organism>